<organism evidence="2 3">
    <name type="scientific">Butyrivibrio fibrisolvens</name>
    <dbReference type="NCBI Taxonomy" id="831"/>
    <lineage>
        <taxon>Bacteria</taxon>
        <taxon>Bacillati</taxon>
        <taxon>Bacillota</taxon>
        <taxon>Clostridia</taxon>
        <taxon>Lachnospirales</taxon>
        <taxon>Lachnospiraceae</taxon>
        <taxon>Butyrivibrio</taxon>
    </lineage>
</organism>
<keyword evidence="1" id="KW-1005">Bacterial flagellum biogenesis</keyword>
<accession>A0A1H9T9J6</accession>
<evidence type="ECO:0000313" key="2">
    <source>
        <dbReference type="EMBL" id="SER93892.1"/>
    </source>
</evidence>
<dbReference type="eggNOG" id="ENOG5031ETS">
    <property type="taxonomic scope" value="Bacteria"/>
</dbReference>
<dbReference type="RefSeq" id="WP_022758605.1">
    <property type="nucleotide sequence ID" value="NZ_FOGJ01000014.1"/>
</dbReference>
<reference evidence="2 3" key="1">
    <citation type="submission" date="2016-10" db="EMBL/GenBank/DDBJ databases">
        <authorList>
            <person name="de Groot N.N."/>
        </authorList>
    </citation>
    <scope>NUCLEOTIDE SEQUENCE [LARGE SCALE GENOMIC DNA]</scope>
    <source>
        <strain evidence="2 3">AR40</strain>
    </source>
</reference>
<name>A0A1H9T9J6_BUTFI</name>
<dbReference type="EMBL" id="FOGJ01000014">
    <property type="protein sequence ID" value="SER93892.1"/>
    <property type="molecule type" value="Genomic_DNA"/>
</dbReference>
<dbReference type="InterPro" id="IPR007809">
    <property type="entry name" value="FlgN-like"/>
</dbReference>
<proteinExistence type="predicted"/>
<dbReference type="AlphaFoldDB" id="A0A1H9T9J6"/>
<dbReference type="InterPro" id="IPR036679">
    <property type="entry name" value="FlgN-like_sf"/>
</dbReference>
<protein>
    <submittedName>
        <fullName evidence="2">FlgN protein</fullName>
    </submittedName>
</protein>
<dbReference type="Gene3D" id="1.20.58.300">
    <property type="entry name" value="FlgN-like"/>
    <property type="match status" value="1"/>
</dbReference>
<evidence type="ECO:0000313" key="3">
    <source>
        <dbReference type="Proteomes" id="UP000182584"/>
    </source>
</evidence>
<dbReference type="Proteomes" id="UP000182584">
    <property type="component" value="Unassembled WGS sequence"/>
</dbReference>
<evidence type="ECO:0000256" key="1">
    <source>
        <dbReference type="ARBA" id="ARBA00022795"/>
    </source>
</evidence>
<sequence length="172" mass="19188">MASLMEDLIEVLNQECIAYDELLGLSSKKTPVIAAGDLEKLSQITDEEQIAVGKIQKLEKRRVEVMTDIANVLNKDVKTLKLTELVRMLDKRPSEQKQLAQVRDKLKSISQHVRIVNSQNQELLEGSLEMVQFEMNILQQAGSAPETANYDKTAGTMGSLIGTNSGRFDARQ</sequence>
<dbReference type="GO" id="GO:0044780">
    <property type="term" value="P:bacterial-type flagellum assembly"/>
    <property type="evidence" value="ECO:0007669"/>
    <property type="project" value="InterPro"/>
</dbReference>
<dbReference type="SUPFAM" id="SSF140566">
    <property type="entry name" value="FlgN-like"/>
    <property type="match status" value="1"/>
</dbReference>
<dbReference type="Pfam" id="PF05130">
    <property type="entry name" value="FlgN"/>
    <property type="match status" value="1"/>
</dbReference>
<gene>
    <name evidence="2" type="ORF">SAMN04487884_11436</name>
</gene>